<name>A0AAU9EA65_9FIRM</name>
<keyword evidence="5 8" id="KW-0663">Pyridoxal phosphate</keyword>
<evidence type="ECO:0000313" key="10">
    <source>
        <dbReference type="Proteomes" id="UP001321786"/>
    </source>
</evidence>
<evidence type="ECO:0000256" key="2">
    <source>
        <dbReference type="ARBA" id="ARBA00001933"/>
    </source>
</evidence>
<keyword evidence="7 8" id="KW-0627">Porphyrin biosynthesis</keyword>
<evidence type="ECO:0000256" key="1">
    <source>
        <dbReference type="ARBA" id="ARBA00001579"/>
    </source>
</evidence>
<comment type="subcellular location">
    <subcellularLocation>
        <location evidence="8">Cytoplasm</location>
    </subcellularLocation>
</comment>
<dbReference type="Gene3D" id="3.40.640.10">
    <property type="entry name" value="Type I PLP-dependent aspartate aminotransferase-like (Major domain)"/>
    <property type="match status" value="1"/>
</dbReference>
<dbReference type="GO" id="GO:0006782">
    <property type="term" value="P:protoporphyrinogen IX biosynthetic process"/>
    <property type="evidence" value="ECO:0007669"/>
    <property type="project" value="UniProtKB-UniRule"/>
</dbReference>
<sequence length="427" mass="47074">MNNSNSIFNRAKKVIPGGVNSPVRAFGAVGIDPIFVKSALGSKIYDVDGNEYIDYICSWGPLIFGHSKKEFISGVEEIMMRGTSYGLPTEIEVSMAELIVDAYPSIDMVRMVSSGTEATMSAIRLARGYTKKNKIIKFEGCYHGHSDSLLVKSGSGTLTYFEPTSLGVPSKVVEDTLVAKYNDIESVKKLIEMYGDDIATVIVEPVAGNMGVVAPDIKFMKELRRITEDNNILLIFDEVITGFRVSYGGAQEVLGIKPDITCLGKIIGGGLPVGAYGGRKEIMELVSPLGGVYQAGTLSGNPLAMHMGYKTLKALKNDKSLYTKIENLAIYFENELNRIIQDLKAPLTVTRFKGMLCIFFIDNEIKSYDDVKGSDLKSYAEFFRKMLKEGVILPPAQFEGLFLSDAHTKEDVETTIVKMEKVLRKMY</sequence>
<evidence type="ECO:0000256" key="4">
    <source>
        <dbReference type="ARBA" id="ARBA00008981"/>
    </source>
</evidence>
<dbReference type="CDD" id="cd00610">
    <property type="entry name" value="OAT_like"/>
    <property type="match status" value="1"/>
</dbReference>
<dbReference type="InterPro" id="IPR015421">
    <property type="entry name" value="PyrdxlP-dep_Trfase_major"/>
</dbReference>
<evidence type="ECO:0000256" key="7">
    <source>
        <dbReference type="ARBA" id="ARBA00023244"/>
    </source>
</evidence>
<comment type="similarity">
    <text evidence="4 8">Belongs to the class-III pyridoxal-phosphate-dependent aminotransferase family. HemL subfamily.</text>
</comment>
<comment type="subunit">
    <text evidence="8">Homodimer.</text>
</comment>
<dbReference type="NCBIfam" id="NF000818">
    <property type="entry name" value="PRK00062.1"/>
    <property type="match status" value="1"/>
</dbReference>
<dbReference type="Pfam" id="PF00202">
    <property type="entry name" value="Aminotran_3"/>
    <property type="match status" value="1"/>
</dbReference>
<dbReference type="InterPro" id="IPR049704">
    <property type="entry name" value="Aminotrans_3_PPA_site"/>
</dbReference>
<dbReference type="Gene3D" id="3.90.1150.10">
    <property type="entry name" value="Aspartate Aminotransferase, domain 1"/>
    <property type="match status" value="1"/>
</dbReference>
<comment type="cofactor">
    <cofactor evidence="2 8">
        <name>pyridoxal 5'-phosphate</name>
        <dbReference type="ChEBI" id="CHEBI:597326"/>
    </cofactor>
</comment>
<dbReference type="EC" id="5.4.3.8" evidence="8"/>
<dbReference type="GO" id="GO:0005737">
    <property type="term" value="C:cytoplasm"/>
    <property type="evidence" value="ECO:0007669"/>
    <property type="project" value="UniProtKB-SubCell"/>
</dbReference>
<dbReference type="EMBL" id="AP028654">
    <property type="protein sequence ID" value="BEP28737.1"/>
    <property type="molecule type" value="Genomic_DNA"/>
</dbReference>
<reference evidence="9 10" key="1">
    <citation type="submission" date="2023-08" db="EMBL/GenBank/DDBJ databases">
        <title>Helicovermis profunda gen. nov., sp. nov., a novel mesophilic, fermentative bacterium within the Bacillota from a deep-sea hydrothermal vent chimney.</title>
        <authorList>
            <person name="Miyazaki U."/>
            <person name="Mizutani D."/>
            <person name="Hashimoto Y."/>
            <person name="Tame A."/>
            <person name="Sawayama S."/>
            <person name="Miyazaki J."/>
            <person name="Takai K."/>
            <person name="Nakagawa S."/>
        </authorList>
    </citation>
    <scope>NUCLEOTIDE SEQUENCE [LARGE SCALE GENOMIC DNA]</scope>
    <source>
        <strain evidence="9 10">S502</strain>
    </source>
</reference>
<dbReference type="SUPFAM" id="SSF53383">
    <property type="entry name" value="PLP-dependent transferases"/>
    <property type="match status" value="1"/>
</dbReference>
<gene>
    <name evidence="8 9" type="primary">hemL</name>
    <name evidence="9" type="ORF">HLPR_10680</name>
</gene>
<dbReference type="InterPro" id="IPR004639">
    <property type="entry name" value="4pyrrol_synth_GluAld_NH2Trfase"/>
</dbReference>
<evidence type="ECO:0000256" key="5">
    <source>
        <dbReference type="ARBA" id="ARBA00022898"/>
    </source>
</evidence>
<dbReference type="Proteomes" id="UP001321786">
    <property type="component" value="Chromosome"/>
</dbReference>
<dbReference type="GO" id="GO:0030170">
    <property type="term" value="F:pyridoxal phosphate binding"/>
    <property type="evidence" value="ECO:0007669"/>
    <property type="project" value="InterPro"/>
</dbReference>
<dbReference type="PANTHER" id="PTHR43713:SF3">
    <property type="entry name" value="GLUTAMATE-1-SEMIALDEHYDE 2,1-AMINOMUTASE 1, CHLOROPLASTIC-RELATED"/>
    <property type="match status" value="1"/>
</dbReference>
<dbReference type="InterPro" id="IPR015424">
    <property type="entry name" value="PyrdxlP-dep_Trfase"/>
</dbReference>
<feature type="modified residue" description="N6-(pyridoxal phosphate)lysine" evidence="8">
    <location>
        <position position="265"/>
    </location>
</feature>
<dbReference type="RefSeq" id="WP_338537043.1">
    <property type="nucleotide sequence ID" value="NZ_AP028654.1"/>
</dbReference>
<keyword evidence="8" id="KW-0963">Cytoplasm</keyword>
<accession>A0AAU9EA65</accession>
<keyword evidence="6 8" id="KW-0413">Isomerase</keyword>
<dbReference type="KEGG" id="hprf:HLPR_10680"/>
<dbReference type="InterPro" id="IPR015422">
    <property type="entry name" value="PyrdxlP-dep_Trfase_small"/>
</dbReference>
<dbReference type="AlphaFoldDB" id="A0AAU9EA65"/>
<dbReference type="NCBIfam" id="TIGR00713">
    <property type="entry name" value="hemL"/>
    <property type="match status" value="1"/>
</dbReference>
<comment type="pathway">
    <text evidence="3">Porphyrin-containing compound metabolism; protoporphyrin-IX biosynthesis; 5-aminolevulinate from L-glutamyl-tRNA(Glu): step 2/2.</text>
</comment>
<dbReference type="GO" id="GO:0008483">
    <property type="term" value="F:transaminase activity"/>
    <property type="evidence" value="ECO:0007669"/>
    <property type="project" value="InterPro"/>
</dbReference>
<evidence type="ECO:0000313" key="9">
    <source>
        <dbReference type="EMBL" id="BEP28737.1"/>
    </source>
</evidence>
<evidence type="ECO:0000256" key="3">
    <source>
        <dbReference type="ARBA" id="ARBA00004819"/>
    </source>
</evidence>
<organism evidence="9 10">
    <name type="scientific">Helicovermis profundi</name>
    <dbReference type="NCBI Taxonomy" id="3065157"/>
    <lineage>
        <taxon>Bacteria</taxon>
        <taxon>Bacillati</taxon>
        <taxon>Bacillota</taxon>
        <taxon>Clostridia</taxon>
        <taxon>Helicovermis</taxon>
    </lineage>
</organism>
<evidence type="ECO:0000256" key="6">
    <source>
        <dbReference type="ARBA" id="ARBA00023235"/>
    </source>
</evidence>
<dbReference type="GO" id="GO:0042286">
    <property type="term" value="F:glutamate-1-semialdehyde 2,1-aminomutase activity"/>
    <property type="evidence" value="ECO:0007669"/>
    <property type="project" value="UniProtKB-UniRule"/>
</dbReference>
<dbReference type="PROSITE" id="PS00600">
    <property type="entry name" value="AA_TRANSFER_CLASS_3"/>
    <property type="match status" value="1"/>
</dbReference>
<comment type="catalytic activity">
    <reaction evidence="1 8">
        <text>(S)-4-amino-5-oxopentanoate = 5-aminolevulinate</text>
        <dbReference type="Rhea" id="RHEA:14265"/>
        <dbReference type="ChEBI" id="CHEBI:57501"/>
        <dbReference type="ChEBI" id="CHEBI:356416"/>
        <dbReference type="EC" id="5.4.3.8"/>
    </reaction>
</comment>
<dbReference type="HAMAP" id="MF_00375">
    <property type="entry name" value="HemL_aminotrans_3"/>
    <property type="match status" value="1"/>
</dbReference>
<proteinExistence type="inferred from homology"/>
<keyword evidence="10" id="KW-1185">Reference proteome</keyword>
<dbReference type="InterPro" id="IPR005814">
    <property type="entry name" value="Aminotrans_3"/>
</dbReference>
<dbReference type="FunFam" id="3.40.640.10:FF:000021">
    <property type="entry name" value="Glutamate-1-semialdehyde 2,1-aminomutase"/>
    <property type="match status" value="1"/>
</dbReference>
<dbReference type="PANTHER" id="PTHR43713">
    <property type="entry name" value="GLUTAMATE-1-SEMIALDEHYDE 2,1-AMINOMUTASE"/>
    <property type="match status" value="1"/>
</dbReference>
<evidence type="ECO:0000256" key="8">
    <source>
        <dbReference type="HAMAP-Rule" id="MF_00375"/>
    </source>
</evidence>
<protein>
    <recommendedName>
        <fullName evidence="8">Glutamate-1-semialdehyde 2,1-aminomutase</fullName>
        <shortName evidence="8">GSA</shortName>
        <ecNumber evidence="8">5.4.3.8</ecNumber>
    </recommendedName>
    <alternativeName>
        <fullName evidence="8">Glutamate-1-semialdehyde aminotransferase</fullName>
        <shortName evidence="8">GSA-AT</shortName>
    </alternativeName>
</protein>